<dbReference type="InterPro" id="IPR038578">
    <property type="entry name" value="GT29-like_sf"/>
</dbReference>
<name>A0A0M0JB51_9EUKA</name>
<keyword evidence="9" id="KW-0472">Membrane</keyword>
<evidence type="ECO:0000313" key="13">
    <source>
        <dbReference type="Proteomes" id="UP000037460"/>
    </source>
</evidence>
<feature type="compositionally biased region" description="Polar residues" evidence="11">
    <location>
        <begin position="85"/>
        <end position="105"/>
    </location>
</feature>
<keyword evidence="10" id="KW-0325">Glycoprotein</keyword>
<evidence type="ECO:0000313" key="12">
    <source>
        <dbReference type="EMBL" id="KOO23715.1"/>
    </source>
</evidence>
<dbReference type="Pfam" id="PF00777">
    <property type="entry name" value="Glyco_transf_29"/>
    <property type="match status" value="1"/>
</dbReference>
<keyword evidence="4" id="KW-0808">Transferase</keyword>
<keyword evidence="6" id="KW-0735">Signal-anchor</keyword>
<dbReference type="Proteomes" id="UP000037460">
    <property type="component" value="Unassembled WGS sequence"/>
</dbReference>
<accession>A0A0M0JB51</accession>
<dbReference type="EMBL" id="JWZX01003164">
    <property type="protein sequence ID" value="KOO23715.1"/>
    <property type="molecule type" value="Genomic_DNA"/>
</dbReference>
<evidence type="ECO:0000256" key="1">
    <source>
        <dbReference type="ARBA" id="ARBA00004323"/>
    </source>
</evidence>
<keyword evidence="13" id="KW-1185">Reference proteome</keyword>
<keyword evidence="7" id="KW-1133">Transmembrane helix</keyword>
<protein>
    <submittedName>
        <fullName evidence="12">Uncharacterized protein</fullName>
    </submittedName>
</protein>
<evidence type="ECO:0000256" key="11">
    <source>
        <dbReference type="SAM" id="MobiDB-lite"/>
    </source>
</evidence>
<evidence type="ECO:0000256" key="3">
    <source>
        <dbReference type="ARBA" id="ARBA00022676"/>
    </source>
</evidence>
<evidence type="ECO:0000256" key="9">
    <source>
        <dbReference type="ARBA" id="ARBA00023136"/>
    </source>
</evidence>
<dbReference type="OrthoDB" id="10264956at2759"/>
<organism evidence="12 13">
    <name type="scientific">Chrysochromulina tobinii</name>
    <dbReference type="NCBI Taxonomy" id="1460289"/>
    <lineage>
        <taxon>Eukaryota</taxon>
        <taxon>Haptista</taxon>
        <taxon>Haptophyta</taxon>
        <taxon>Prymnesiophyceae</taxon>
        <taxon>Prymnesiales</taxon>
        <taxon>Chrysochromulinaceae</taxon>
        <taxon>Chrysochromulina</taxon>
    </lineage>
</organism>
<feature type="region of interest" description="Disordered" evidence="11">
    <location>
        <begin position="41"/>
        <end position="117"/>
    </location>
</feature>
<evidence type="ECO:0000256" key="6">
    <source>
        <dbReference type="ARBA" id="ARBA00022968"/>
    </source>
</evidence>
<reference evidence="13" key="1">
    <citation type="journal article" date="2015" name="PLoS Genet.">
        <title>Genome Sequence and Transcriptome Analyses of Chrysochromulina tobin: Metabolic Tools for Enhanced Algal Fitness in the Prominent Order Prymnesiales (Haptophyceae).</title>
        <authorList>
            <person name="Hovde B.T."/>
            <person name="Deodato C.R."/>
            <person name="Hunsperger H.M."/>
            <person name="Ryken S.A."/>
            <person name="Yost W."/>
            <person name="Jha R.K."/>
            <person name="Patterson J."/>
            <person name="Monnat R.J. Jr."/>
            <person name="Barlow S.B."/>
            <person name="Starkenburg S.R."/>
            <person name="Cattolico R.A."/>
        </authorList>
    </citation>
    <scope>NUCLEOTIDE SEQUENCE</scope>
    <source>
        <strain evidence="13">CCMP291</strain>
    </source>
</reference>
<evidence type="ECO:0000256" key="5">
    <source>
        <dbReference type="ARBA" id="ARBA00022692"/>
    </source>
</evidence>
<evidence type="ECO:0000256" key="2">
    <source>
        <dbReference type="ARBA" id="ARBA00006003"/>
    </source>
</evidence>
<sequence>MDLLSLLANSPTAKALGMGFDPKSVSSGSMMRQFVDQLARLDGTDSPSPVPSGAPPRSPSPKLPSKLTKLPHGAVRPTPGRSMFRSASPSPTAGRSMLGSTSPSPTHGHKATASKTPPTALTYENLSNRRAQFLDACAQLEAFRDRFAQGACIIGNGRSVLGVGAGPLIDRFATVVRFNDYVTVAEPVGPNAPRPDYRSDVGEKVDLWVVSDWTCVKLINKYPERTMPVLIATPYYFMGKPYYKKRRAELEQDLTEEQLARCTFIPIEVVKNLVEANHFGDRWPSSGLITIAFFVSQGIRPVLHGFDFFKAIDGKIHYMEDTHTANHHADEEERICRELVRAGSVSFLV</sequence>
<gene>
    <name evidence="12" type="ORF">Ctob_005072</name>
</gene>
<keyword evidence="5" id="KW-0812">Transmembrane</keyword>
<keyword evidence="8" id="KW-0333">Golgi apparatus</keyword>
<comment type="similarity">
    <text evidence="2">Belongs to the glycosyltransferase 29 family.</text>
</comment>
<evidence type="ECO:0000256" key="8">
    <source>
        <dbReference type="ARBA" id="ARBA00023034"/>
    </source>
</evidence>
<dbReference type="InterPro" id="IPR001675">
    <property type="entry name" value="Glyco_trans_29"/>
</dbReference>
<dbReference type="AlphaFoldDB" id="A0A0M0JB51"/>
<keyword evidence="3" id="KW-0328">Glycosyltransferase</keyword>
<dbReference type="GO" id="GO:0008373">
    <property type="term" value="F:sialyltransferase activity"/>
    <property type="evidence" value="ECO:0007669"/>
    <property type="project" value="InterPro"/>
</dbReference>
<comment type="caution">
    <text evidence="12">The sequence shown here is derived from an EMBL/GenBank/DDBJ whole genome shotgun (WGS) entry which is preliminary data.</text>
</comment>
<feature type="compositionally biased region" description="Pro residues" evidence="11">
    <location>
        <begin position="48"/>
        <end position="62"/>
    </location>
</feature>
<dbReference type="GO" id="GO:0000139">
    <property type="term" value="C:Golgi membrane"/>
    <property type="evidence" value="ECO:0007669"/>
    <property type="project" value="UniProtKB-SubCell"/>
</dbReference>
<evidence type="ECO:0000256" key="7">
    <source>
        <dbReference type="ARBA" id="ARBA00022989"/>
    </source>
</evidence>
<evidence type="ECO:0000256" key="10">
    <source>
        <dbReference type="ARBA" id="ARBA00023180"/>
    </source>
</evidence>
<dbReference type="Gene3D" id="3.90.1480.20">
    <property type="entry name" value="Glycosyl transferase family 29"/>
    <property type="match status" value="1"/>
</dbReference>
<comment type="subcellular location">
    <subcellularLocation>
        <location evidence="1">Golgi apparatus membrane</location>
        <topology evidence="1">Single-pass type II membrane protein</topology>
    </subcellularLocation>
</comment>
<evidence type="ECO:0000256" key="4">
    <source>
        <dbReference type="ARBA" id="ARBA00022679"/>
    </source>
</evidence>
<proteinExistence type="inferred from homology"/>